<dbReference type="EMBL" id="CM047580">
    <property type="protein sequence ID" value="KAI9922015.1"/>
    <property type="molecule type" value="Genomic_DNA"/>
</dbReference>
<name>A0ACC0WSW9_9STRA</name>
<protein>
    <submittedName>
        <fullName evidence="1">Uncharacterized protein</fullName>
    </submittedName>
</protein>
<comment type="caution">
    <text evidence="1">The sequence shown here is derived from an EMBL/GenBank/DDBJ whole genome shotgun (WGS) entry which is preliminary data.</text>
</comment>
<sequence length="73" mass="8252">MKMVECDERKQIASLPIVRLSTQTGEVLSEDIVQLLFCRAYPAGRSKKNEAKFAMKDKVGSMITDRDLMNDIS</sequence>
<dbReference type="Proteomes" id="UP001163321">
    <property type="component" value="Chromosome 1"/>
</dbReference>
<evidence type="ECO:0000313" key="1">
    <source>
        <dbReference type="EMBL" id="KAI9922015.1"/>
    </source>
</evidence>
<proteinExistence type="predicted"/>
<keyword evidence="2" id="KW-1185">Reference proteome</keyword>
<reference evidence="1 2" key="1">
    <citation type="journal article" date="2022" name="bioRxiv">
        <title>The genome of the oomycete Peronosclerospora sorghi, a cosmopolitan pathogen of maize and sorghum, is inflated with dispersed pseudogenes.</title>
        <authorList>
            <person name="Fletcher K."/>
            <person name="Martin F."/>
            <person name="Isakeit T."/>
            <person name="Cavanaugh K."/>
            <person name="Magill C."/>
            <person name="Michelmore R."/>
        </authorList>
    </citation>
    <scope>NUCLEOTIDE SEQUENCE [LARGE SCALE GENOMIC DNA]</scope>
    <source>
        <strain evidence="1">P6</strain>
    </source>
</reference>
<evidence type="ECO:0000313" key="2">
    <source>
        <dbReference type="Proteomes" id="UP001163321"/>
    </source>
</evidence>
<accession>A0ACC0WSW9</accession>
<gene>
    <name evidence="1" type="ORF">PsorP6_000052</name>
</gene>
<organism evidence="1 2">
    <name type="scientific">Peronosclerospora sorghi</name>
    <dbReference type="NCBI Taxonomy" id="230839"/>
    <lineage>
        <taxon>Eukaryota</taxon>
        <taxon>Sar</taxon>
        <taxon>Stramenopiles</taxon>
        <taxon>Oomycota</taxon>
        <taxon>Peronosporomycetes</taxon>
        <taxon>Peronosporales</taxon>
        <taxon>Peronosporaceae</taxon>
        <taxon>Peronosclerospora</taxon>
    </lineage>
</organism>